<accession>A0A6M8HX76</accession>
<keyword evidence="3" id="KW-1185">Reference proteome</keyword>
<proteinExistence type="predicted"/>
<dbReference type="Proteomes" id="UP000500767">
    <property type="component" value="Plasmid unnamed1"/>
</dbReference>
<feature type="region of interest" description="Disordered" evidence="1">
    <location>
        <begin position="199"/>
        <end position="218"/>
    </location>
</feature>
<evidence type="ECO:0000256" key="1">
    <source>
        <dbReference type="SAM" id="MobiDB-lite"/>
    </source>
</evidence>
<feature type="compositionally biased region" description="Pro residues" evidence="1">
    <location>
        <begin position="204"/>
        <end position="218"/>
    </location>
</feature>
<dbReference type="AlphaFoldDB" id="A0A6M8HX76"/>
<dbReference type="EMBL" id="CP053709">
    <property type="protein sequence ID" value="QKE93123.1"/>
    <property type="molecule type" value="Genomic_DNA"/>
</dbReference>
<protein>
    <submittedName>
        <fullName evidence="2">Uncharacterized protein</fullName>
    </submittedName>
</protein>
<name>A0A6M8HX76_9PROT</name>
<reference evidence="2 3" key="1">
    <citation type="journal article" date="2014" name="World J. Microbiol. Biotechnol.">
        <title>Biodiversity and physiological characteristics of Antarctic and Arctic lichens-associated bacteria.</title>
        <authorList>
            <person name="Lee Y.M."/>
            <person name="Kim E.H."/>
            <person name="Lee H.K."/>
            <person name="Hong S.G."/>
        </authorList>
    </citation>
    <scope>NUCLEOTIDE SEQUENCE [LARGE SCALE GENOMIC DNA]</scope>
    <source>
        <strain evidence="2 3">PAMC 26569</strain>
        <plasmid evidence="2">unnamed1</plasmid>
    </source>
</reference>
<evidence type="ECO:0000313" key="2">
    <source>
        <dbReference type="EMBL" id="QKE93123.1"/>
    </source>
</evidence>
<geneLocation type="plasmid" evidence="2 3">
    <name>unnamed1</name>
</geneLocation>
<dbReference type="KEGG" id="lck:HN018_23355"/>
<keyword evidence="2" id="KW-0614">Plasmid</keyword>
<organism evidence="2 3">
    <name type="scientific">Lichenicola cladoniae</name>
    <dbReference type="NCBI Taxonomy" id="1484109"/>
    <lineage>
        <taxon>Bacteria</taxon>
        <taxon>Pseudomonadati</taxon>
        <taxon>Pseudomonadota</taxon>
        <taxon>Alphaproteobacteria</taxon>
        <taxon>Acetobacterales</taxon>
        <taxon>Acetobacteraceae</taxon>
        <taxon>Lichenicola</taxon>
    </lineage>
</organism>
<sequence length="218" mass="23461">MARPQLVLSAHPSAWTAEAVSGEWKAGASASAACQFCGQPTAGWQVPYHLNDDHADNRPGNVVMSCPLCHLPQHLNRPQIDREAVLVWLPEMAQGAVNVLARHIHLACTAAGYPPVEAQSARAPATRALAGYHAYRALYERRTAAELRLGTTSPLQLGAALLELSAADYARRAALLGGIRLLPIGRLYEDGHDIYPEMLRDWTPPRPATPPNPSSAAS</sequence>
<gene>
    <name evidence="2" type="ORF">HN018_23355</name>
</gene>
<dbReference type="RefSeq" id="WP_171833901.1">
    <property type="nucleotide sequence ID" value="NZ_CP053709.1"/>
</dbReference>
<evidence type="ECO:0000313" key="3">
    <source>
        <dbReference type="Proteomes" id="UP000500767"/>
    </source>
</evidence>